<dbReference type="OrthoDB" id="6155671at2759"/>
<reference evidence="1" key="1">
    <citation type="journal article" date="2013" name="Nature">
        <title>The genomes of four tapeworm species reveal adaptations to parasitism.</title>
        <authorList>
            <person name="Tsai I.J."/>
            <person name="Zarowiecki M."/>
            <person name="Holroyd N."/>
            <person name="Garciarrubio A."/>
            <person name="Sanchez-Flores A."/>
            <person name="Brooks K.L."/>
            <person name="Tracey A."/>
            <person name="Bobes R.J."/>
            <person name="Fragoso G."/>
            <person name="Sciutto E."/>
            <person name="Aslett M."/>
            <person name="Beasley H."/>
            <person name="Bennett H.M."/>
            <person name="Cai J."/>
            <person name="Camicia F."/>
            <person name="Clark R."/>
            <person name="Cucher M."/>
            <person name="De Silva N."/>
            <person name="Day T.A."/>
            <person name="Deplazes P."/>
            <person name="Estrada K."/>
            <person name="Fernandez C."/>
            <person name="Holland P.W."/>
            <person name="Hou J."/>
            <person name="Hu S."/>
            <person name="Huckvale T."/>
            <person name="Hung S.S."/>
            <person name="Kamenetzky L."/>
            <person name="Keane J.A."/>
            <person name="Kiss F."/>
            <person name="Koziol U."/>
            <person name="Lambert O."/>
            <person name="Liu K."/>
            <person name="Luo X."/>
            <person name="Luo Y."/>
            <person name="Macchiaroli N."/>
            <person name="Nichol S."/>
            <person name="Paps J."/>
            <person name="Parkinson J."/>
            <person name="Pouchkina-Stantcheva N."/>
            <person name="Riddiford N."/>
            <person name="Rosenzvit M."/>
            <person name="Salinas G."/>
            <person name="Wasmuth J.D."/>
            <person name="Zamanian M."/>
            <person name="Zheng Y."/>
            <person name="Cai X."/>
            <person name="Soberon X."/>
            <person name="Olson P.D."/>
            <person name="Laclette J.P."/>
            <person name="Brehm K."/>
            <person name="Berriman M."/>
            <person name="Garciarrubio A."/>
            <person name="Bobes R.J."/>
            <person name="Fragoso G."/>
            <person name="Sanchez-Flores A."/>
            <person name="Estrada K."/>
            <person name="Cevallos M.A."/>
            <person name="Morett E."/>
            <person name="Gonzalez V."/>
            <person name="Portillo T."/>
            <person name="Ochoa-Leyva A."/>
            <person name="Jose M.V."/>
            <person name="Sciutto E."/>
            <person name="Landa A."/>
            <person name="Jimenez L."/>
            <person name="Valdes V."/>
            <person name="Carrero J.C."/>
            <person name="Larralde C."/>
            <person name="Morales-Montor J."/>
            <person name="Limon-Lason J."/>
            <person name="Soberon X."/>
            <person name="Laclette J.P."/>
        </authorList>
    </citation>
    <scope>NUCLEOTIDE SEQUENCE [LARGE SCALE GENOMIC DNA]</scope>
</reference>
<evidence type="ECO:0000313" key="1">
    <source>
        <dbReference type="EMBL" id="CDS35450.1"/>
    </source>
</evidence>
<accession>A0A068XX96</accession>
<sequence>MGTSEVQAGRCCGNPVQYERNCRFRHLVHVPSRSVNGARLPSGGLRLNASKGATIHCGLPHGEAAIALSIRRFPSRAATELPRLWMVWLVVRGQSVDHDHVHQMLMVLRGGRYDIQLWNECAGTKSFVDDLILCRGDVSTRAAITLRGVESYPYMTL</sequence>
<name>A0A068XX96_ECHMU</name>
<proteinExistence type="predicted"/>
<dbReference type="Proteomes" id="UP000017246">
    <property type="component" value="Unassembled WGS sequence"/>
</dbReference>
<organism evidence="1 2">
    <name type="scientific">Echinococcus multilocularis</name>
    <name type="common">Fox tapeworm</name>
    <dbReference type="NCBI Taxonomy" id="6211"/>
    <lineage>
        <taxon>Eukaryota</taxon>
        <taxon>Metazoa</taxon>
        <taxon>Spiralia</taxon>
        <taxon>Lophotrochozoa</taxon>
        <taxon>Platyhelminthes</taxon>
        <taxon>Cestoda</taxon>
        <taxon>Eucestoda</taxon>
        <taxon>Cyclophyllidea</taxon>
        <taxon>Taeniidae</taxon>
        <taxon>Echinococcus</taxon>
    </lineage>
</organism>
<reference evidence="1" key="2">
    <citation type="submission" date="2015-11" db="EMBL/GenBank/DDBJ databases">
        <authorList>
            <person name="Zhang Y."/>
            <person name="Guo Z."/>
        </authorList>
    </citation>
    <scope>NUCLEOTIDE SEQUENCE</scope>
</reference>
<protein>
    <submittedName>
        <fullName evidence="1">Cytoplasmic antigen 1</fullName>
    </submittedName>
</protein>
<dbReference type="AlphaFoldDB" id="A0A068XX96"/>
<evidence type="ECO:0000313" key="2">
    <source>
        <dbReference type="Proteomes" id="UP000017246"/>
    </source>
</evidence>
<keyword evidence="2" id="KW-1185">Reference proteome</keyword>
<gene>
    <name evidence="1" type="ORF">EmuJ_000290200</name>
</gene>
<dbReference type="OMA" id="VESYPYM"/>
<dbReference type="EMBL" id="LN901842">
    <property type="protein sequence ID" value="CDS35450.1"/>
    <property type="molecule type" value="Genomic_DNA"/>
</dbReference>
<dbReference type="STRING" id="6211.A0A068XX96"/>